<dbReference type="EMBL" id="CP109969">
    <property type="protein sequence ID" value="UYZ09775.1"/>
    <property type="molecule type" value="Genomic_DNA"/>
</dbReference>
<gene>
    <name evidence="1" type="ORF">CFBP5507_19080</name>
</gene>
<organism evidence="1 2">
    <name type="scientific">Agrobacterium salinitolerans</name>
    <dbReference type="NCBI Taxonomy" id="1183413"/>
    <lineage>
        <taxon>Bacteria</taxon>
        <taxon>Pseudomonadati</taxon>
        <taxon>Pseudomonadota</taxon>
        <taxon>Alphaproteobacteria</taxon>
        <taxon>Hyphomicrobiales</taxon>
        <taxon>Rhizobiaceae</taxon>
        <taxon>Rhizobium/Agrobacterium group</taxon>
        <taxon>Agrobacterium</taxon>
    </lineage>
</organism>
<evidence type="ECO:0000313" key="1">
    <source>
        <dbReference type="EMBL" id="UYZ09775.1"/>
    </source>
</evidence>
<evidence type="ECO:0000313" key="2">
    <source>
        <dbReference type="Proteomes" id="UP000298735"/>
    </source>
</evidence>
<protein>
    <submittedName>
        <fullName evidence="1">Uncharacterized protein</fullName>
    </submittedName>
</protein>
<reference evidence="1" key="1">
    <citation type="submission" date="2022-10" db="EMBL/GenBank/DDBJ databases">
        <title>Complete genome sequence of Agrobacterium salinitolerans CFBP5507.</title>
        <authorList>
            <person name="Tchabashvili S."/>
            <person name="Yen H.-C."/>
            <person name="Haryono M."/>
            <person name="Lin Y.-C."/>
            <person name="Lai E.-M."/>
            <person name="Kuo C.-H."/>
        </authorList>
    </citation>
    <scope>NUCLEOTIDE SEQUENCE</scope>
    <source>
        <strain evidence="1">CFBP5507</strain>
    </source>
</reference>
<dbReference type="Proteomes" id="UP000298735">
    <property type="component" value="Chromosome Linear"/>
</dbReference>
<dbReference type="AlphaFoldDB" id="A0A4Z1QKN0"/>
<name>A0A4Z1QKN0_9HYPH</name>
<proteinExistence type="predicted"/>
<accession>A0A4Z1QKN0</accession>
<sequence>MQWLEGLWTREGAGIDKNAPPLTGVALFLDIVKREWWEMVKLNLLFIIASLPVVTMPAAMLATARISVSFANDENTYLMRDFLEALRKFALRGTALVVLSALLVSAGVYATVSYAGAARLQLVYSLPFTISLAVTLLLILLSAYAIVLMAKQDLLLGETLRQAAFSALIRPLPMLAALGFVTALWIAHILFYPVSVFMPATINFSLGMFALCFAARNAAAKTRAPNPNRRGAALKAD</sequence>
<dbReference type="RefSeq" id="WP_137412563.1">
    <property type="nucleotide sequence ID" value="NZ_CP109969.1"/>
</dbReference>
<dbReference type="KEGG" id="asal:CFBP5507_19080"/>
<dbReference type="OrthoDB" id="1852280at2"/>